<sequence>MSDEAYNQFLNAANAPVPSPPPKSPSEVPSQWMKSTDNIPSSAPLSALSEQVKGHYYTSESDELFHPIYLEKIPSEFESIDKKEFDPRNEYSGIMKAVQDCCSSNTVQIFSYQDTASTVIYYILSKLNNGHWCGLTTMEVST</sequence>
<dbReference type="PANTHER" id="PTHR42093:SF1">
    <property type="match status" value="1"/>
</dbReference>
<protein>
    <submittedName>
        <fullName evidence="2">SPBC21B10.02-like, conserved protein</fullName>
    </submittedName>
</protein>
<organism evidence="2 3">
    <name type="scientific">Schizosaccharomyces osmophilus</name>
    <dbReference type="NCBI Taxonomy" id="2545709"/>
    <lineage>
        <taxon>Eukaryota</taxon>
        <taxon>Fungi</taxon>
        <taxon>Dikarya</taxon>
        <taxon>Ascomycota</taxon>
        <taxon>Taphrinomycotina</taxon>
        <taxon>Schizosaccharomycetes</taxon>
        <taxon>Schizosaccharomycetales</taxon>
        <taxon>Schizosaccharomycetaceae</taxon>
        <taxon>Schizosaccharomyces</taxon>
    </lineage>
</organism>
<dbReference type="PANTHER" id="PTHR42093">
    <property type="match status" value="1"/>
</dbReference>
<feature type="region of interest" description="Disordered" evidence="1">
    <location>
        <begin position="1"/>
        <end position="43"/>
    </location>
</feature>
<accession>A0AAE9W982</accession>
<dbReference type="InterPro" id="IPR056539">
    <property type="entry name" value="NuiA-like"/>
</dbReference>
<feature type="compositionally biased region" description="Polar residues" evidence="1">
    <location>
        <begin position="32"/>
        <end position="43"/>
    </location>
</feature>
<dbReference type="EMBL" id="CP115611">
    <property type="protein sequence ID" value="WBW72082.1"/>
    <property type="molecule type" value="Genomic_DNA"/>
</dbReference>
<dbReference type="RefSeq" id="XP_056036325.1">
    <property type="nucleotide sequence ID" value="XM_056179639.1"/>
</dbReference>
<dbReference type="AlphaFoldDB" id="A0AAE9W982"/>
<keyword evidence="3" id="KW-1185">Reference proteome</keyword>
<gene>
    <name evidence="2" type="ORF">SOMG_00846</name>
</gene>
<evidence type="ECO:0000256" key="1">
    <source>
        <dbReference type="SAM" id="MobiDB-lite"/>
    </source>
</evidence>
<reference evidence="2 3" key="1">
    <citation type="journal article" date="2023" name="G3 (Bethesda)">
        <title>A high-quality reference genome for the fission yeast Schizosaccharomyces osmophilus.</title>
        <authorList>
            <person name="Jia G.S."/>
            <person name="Zhang W.C."/>
            <person name="Liang Y."/>
            <person name="Liu X.H."/>
            <person name="Rhind N."/>
            <person name="Pidoux A."/>
            <person name="Brysch-Herzberg M."/>
            <person name="Du L.L."/>
        </authorList>
    </citation>
    <scope>NUCLEOTIDE SEQUENCE [LARGE SCALE GENOMIC DNA]</scope>
    <source>
        <strain evidence="2 3">CBS 15793</strain>
    </source>
</reference>
<dbReference type="Pfam" id="PF23151">
    <property type="entry name" value="NuiA_2"/>
    <property type="match status" value="1"/>
</dbReference>
<proteinExistence type="predicted"/>
<evidence type="ECO:0000313" key="2">
    <source>
        <dbReference type="EMBL" id="WBW72082.1"/>
    </source>
</evidence>
<dbReference type="Proteomes" id="UP001212411">
    <property type="component" value="Chromosome 1"/>
</dbReference>
<evidence type="ECO:0000313" key="3">
    <source>
        <dbReference type="Proteomes" id="UP001212411"/>
    </source>
</evidence>
<dbReference type="GeneID" id="80874328"/>
<dbReference type="KEGG" id="som:SOMG_00846"/>
<name>A0AAE9W982_9SCHI</name>